<dbReference type="Proteomes" id="UP000010824">
    <property type="component" value="Chromosome"/>
</dbReference>
<dbReference type="GO" id="GO:0005524">
    <property type="term" value="F:ATP binding"/>
    <property type="evidence" value="ECO:0007669"/>
    <property type="project" value="UniProtKB-KW"/>
</dbReference>
<keyword evidence="4" id="KW-0067">ATP-binding</keyword>
<dbReference type="KEGG" id="mfo:Metfor_1701"/>
<sequence length="231" mass="25505">MLSVSHLNVFHGNLQVVWDLSFHVNKGELVTMIGPNGAGKTTTVETIAGLNKRATGSVVFDGQEVLGRPPYELFTRGLALVPEKREIFPSMPVIENLLLGGTQNPHREGALDRVFRLFPVLRERERQEAGTLSGGEQQMLAIGRALMSEPRLLILDEPSTGLSPLLTGQVFRALEHLGREGMTVLLLEQNVRNALAMCERGYVLENGRIVEEGKSKMLLNDPRIQKAYLGI</sequence>
<evidence type="ECO:0000256" key="1">
    <source>
        <dbReference type="ARBA" id="ARBA00005417"/>
    </source>
</evidence>
<dbReference type="PROSITE" id="PS00211">
    <property type="entry name" value="ABC_TRANSPORTER_1"/>
    <property type="match status" value="1"/>
</dbReference>
<dbReference type="OrthoDB" id="97750at2157"/>
<dbReference type="InterPro" id="IPR052156">
    <property type="entry name" value="BCAA_Transport_ATP-bd_LivF"/>
</dbReference>
<dbReference type="PANTHER" id="PTHR43820">
    <property type="entry name" value="HIGH-AFFINITY BRANCHED-CHAIN AMINO ACID TRANSPORT ATP-BINDING PROTEIN LIVF"/>
    <property type="match status" value="1"/>
</dbReference>
<organism evidence="7 8">
    <name type="scientific">Methanoregula formicica (strain DSM 22288 / NBRC 105244 / SMSP)</name>
    <dbReference type="NCBI Taxonomy" id="593750"/>
    <lineage>
        <taxon>Archaea</taxon>
        <taxon>Methanobacteriati</taxon>
        <taxon>Methanobacteriota</taxon>
        <taxon>Stenosarchaea group</taxon>
        <taxon>Methanomicrobia</taxon>
        <taxon>Methanomicrobiales</taxon>
        <taxon>Methanoregulaceae</taxon>
        <taxon>Methanoregula</taxon>
    </lineage>
</organism>
<dbReference type="STRING" id="593750.Metfor_1701"/>
<dbReference type="InterPro" id="IPR017871">
    <property type="entry name" value="ABC_transporter-like_CS"/>
</dbReference>
<dbReference type="RefSeq" id="WP_015285691.1">
    <property type="nucleotide sequence ID" value="NC_019943.1"/>
</dbReference>
<evidence type="ECO:0000256" key="5">
    <source>
        <dbReference type="ARBA" id="ARBA00022970"/>
    </source>
</evidence>
<accession>L0HHD9</accession>
<dbReference type="InterPro" id="IPR003593">
    <property type="entry name" value="AAA+_ATPase"/>
</dbReference>
<dbReference type="InterPro" id="IPR027417">
    <property type="entry name" value="P-loop_NTPase"/>
</dbReference>
<keyword evidence="2" id="KW-0813">Transport</keyword>
<evidence type="ECO:0000259" key="6">
    <source>
        <dbReference type="PROSITE" id="PS50893"/>
    </source>
</evidence>
<dbReference type="GeneID" id="14308090"/>
<dbReference type="AlphaFoldDB" id="L0HHD9"/>
<keyword evidence="3" id="KW-0547">Nucleotide-binding</keyword>
<evidence type="ECO:0000256" key="4">
    <source>
        <dbReference type="ARBA" id="ARBA00022840"/>
    </source>
</evidence>
<proteinExistence type="inferred from homology"/>
<evidence type="ECO:0000256" key="2">
    <source>
        <dbReference type="ARBA" id="ARBA00022448"/>
    </source>
</evidence>
<dbReference type="EMBL" id="CP003167">
    <property type="protein sequence ID" value="AGB02728.1"/>
    <property type="molecule type" value="Genomic_DNA"/>
</dbReference>
<feature type="domain" description="ABC transporter" evidence="6">
    <location>
        <begin position="2"/>
        <end position="231"/>
    </location>
</feature>
<dbReference type="PROSITE" id="PS50893">
    <property type="entry name" value="ABC_TRANSPORTER_2"/>
    <property type="match status" value="1"/>
</dbReference>
<evidence type="ECO:0000256" key="3">
    <source>
        <dbReference type="ARBA" id="ARBA00022741"/>
    </source>
</evidence>
<name>L0HHD9_METFS</name>
<gene>
    <name evidence="7" type="ordered locus">Metfor_1701</name>
</gene>
<dbReference type="SUPFAM" id="SSF52540">
    <property type="entry name" value="P-loop containing nucleoside triphosphate hydrolases"/>
    <property type="match status" value="1"/>
</dbReference>
<keyword evidence="5" id="KW-0029">Amino-acid transport</keyword>
<dbReference type="CDD" id="cd03224">
    <property type="entry name" value="ABC_TM1139_LivF_branched"/>
    <property type="match status" value="1"/>
</dbReference>
<dbReference type="Pfam" id="PF00005">
    <property type="entry name" value="ABC_tran"/>
    <property type="match status" value="1"/>
</dbReference>
<dbReference type="eggNOG" id="arCOG00924">
    <property type="taxonomic scope" value="Archaea"/>
</dbReference>
<evidence type="ECO:0000313" key="7">
    <source>
        <dbReference type="EMBL" id="AGB02728.1"/>
    </source>
</evidence>
<dbReference type="PANTHER" id="PTHR43820:SF4">
    <property type="entry name" value="HIGH-AFFINITY BRANCHED-CHAIN AMINO ACID TRANSPORT ATP-BINDING PROTEIN LIVF"/>
    <property type="match status" value="1"/>
</dbReference>
<dbReference type="FunCoup" id="L0HHD9">
    <property type="interactions" value="25"/>
</dbReference>
<comment type="similarity">
    <text evidence="1">Belongs to the ABC transporter superfamily.</text>
</comment>
<dbReference type="SMART" id="SM00382">
    <property type="entry name" value="AAA"/>
    <property type="match status" value="1"/>
</dbReference>
<dbReference type="Gene3D" id="3.40.50.300">
    <property type="entry name" value="P-loop containing nucleotide triphosphate hydrolases"/>
    <property type="match status" value="1"/>
</dbReference>
<dbReference type="GO" id="GO:0016887">
    <property type="term" value="F:ATP hydrolysis activity"/>
    <property type="evidence" value="ECO:0007669"/>
    <property type="project" value="InterPro"/>
</dbReference>
<dbReference type="InParanoid" id="L0HHD9"/>
<dbReference type="GO" id="GO:0015807">
    <property type="term" value="P:L-amino acid transport"/>
    <property type="evidence" value="ECO:0007669"/>
    <property type="project" value="TreeGrafter"/>
</dbReference>
<evidence type="ECO:0000313" key="8">
    <source>
        <dbReference type="Proteomes" id="UP000010824"/>
    </source>
</evidence>
<dbReference type="GO" id="GO:0015658">
    <property type="term" value="F:branched-chain amino acid transmembrane transporter activity"/>
    <property type="evidence" value="ECO:0007669"/>
    <property type="project" value="TreeGrafter"/>
</dbReference>
<dbReference type="InterPro" id="IPR003439">
    <property type="entry name" value="ABC_transporter-like_ATP-bd"/>
</dbReference>
<reference evidence="7 8" key="2">
    <citation type="journal article" date="2014" name="Genome Announc.">
        <title>Complete Genome Sequence of Methanoregula formicica SMSPT, a Mesophilic Hydrogenotrophic Methanogen Isolated from a Methanogenic Upflow Anaerobic Sludge Blanket Reactor.</title>
        <authorList>
            <person name="Yamamoto K."/>
            <person name="Tamaki H."/>
            <person name="Cadillo-Quiroz H."/>
            <person name="Imachi H."/>
            <person name="Kyrpides N."/>
            <person name="Woyke T."/>
            <person name="Goodwin L."/>
            <person name="Zinder S.H."/>
            <person name="Kamagata Y."/>
            <person name="Liu W.T."/>
        </authorList>
    </citation>
    <scope>NUCLEOTIDE SEQUENCE [LARGE SCALE GENOMIC DNA]</scope>
    <source>
        <strain evidence="8">DSM 22288 / NBRC 105244 / SMSP</strain>
    </source>
</reference>
<reference evidence="8" key="1">
    <citation type="submission" date="2011-12" db="EMBL/GenBank/DDBJ databases">
        <title>Complete sequence of Methanoregula formicicum SMSP.</title>
        <authorList>
            <person name="Lucas S."/>
            <person name="Han J."/>
            <person name="Lapidus A."/>
            <person name="Cheng J.-F."/>
            <person name="Goodwin L."/>
            <person name="Pitluck S."/>
            <person name="Peters L."/>
            <person name="Ovchinnikova G."/>
            <person name="Teshima H."/>
            <person name="Detter J.C."/>
            <person name="Han C."/>
            <person name="Tapia R."/>
            <person name="Land M."/>
            <person name="Hauser L."/>
            <person name="Kyrpides N."/>
            <person name="Ivanova N."/>
            <person name="Pagani I."/>
            <person name="Imachi H."/>
            <person name="Tamaki H."/>
            <person name="Sekiguchi Y."/>
            <person name="Kamagata Y."/>
            <person name="Cadillo-Quiroz H."/>
            <person name="Zinder S."/>
            <person name="Liu W.-T."/>
            <person name="Woyke T."/>
        </authorList>
    </citation>
    <scope>NUCLEOTIDE SEQUENCE [LARGE SCALE GENOMIC DNA]</scope>
    <source>
        <strain evidence="8">DSM 22288 / NBRC 105244 / SMSP</strain>
    </source>
</reference>
<dbReference type="HOGENOM" id="CLU_000604_1_2_2"/>
<keyword evidence="8" id="KW-1185">Reference proteome</keyword>
<protein>
    <submittedName>
        <fullName evidence="7">ABC-type branched-chain amino acid transport systems, ATPase component</fullName>
    </submittedName>
</protein>